<reference evidence="3 4" key="1">
    <citation type="submission" date="2024-06" db="EMBL/GenBank/DDBJ databases">
        <title>The Natural Products Discovery Center: Release of the First 8490 Sequenced Strains for Exploring Actinobacteria Biosynthetic Diversity.</title>
        <authorList>
            <person name="Kalkreuter E."/>
            <person name="Kautsar S.A."/>
            <person name="Yang D."/>
            <person name="Bader C.D."/>
            <person name="Teijaro C.N."/>
            <person name="Fluegel L."/>
            <person name="Davis C.M."/>
            <person name="Simpson J.R."/>
            <person name="Lauterbach L."/>
            <person name="Steele A.D."/>
            <person name="Gui C."/>
            <person name="Meng S."/>
            <person name="Li G."/>
            <person name="Viehrig K."/>
            <person name="Ye F."/>
            <person name="Su P."/>
            <person name="Kiefer A.F."/>
            <person name="Nichols A."/>
            <person name="Cepeda A.J."/>
            <person name="Yan W."/>
            <person name="Fan B."/>
            <person name="Jiang Y."/>
            <person name="Adhikari A."/>
            <person name="Zheng C.-J."/>
            <person name="Schuster L."/>
            <person name="Cowan T.M."/>
            <person name="Smanski M.J."/>
            <person name="Chevrette M.G."/>
            <person name="De Carvalho L.P.S."/>
            <person name="Shen B."/>
        </authorList>
    </citation>
    <scope>NUCLEOTIDE SEQUENCE [LARGE SCALE GENOMIC DNA]</scope>
    <source>
        <strain evidence="3 4">NPDC005137</strain>
    </source>
</reference>
<evidence type="ECO:0000313" key="3">
    <source>
        <dbReference type="EMBL" id="MET8437677.1"/>
    </source>
</evidence>
<dbReference type="EMBL" id="JBEXIP010000042">
    <property type="protein sequence ID" value="MET8437677.1"/>
    <property type="molecule type" value="Genomic_DNA"/>
</dbReference>
<protein>
    <recommendedName>
        <fullName evidence="5">Secreted protein</fullName>
    </recommendedName>
</protein>
<feature type="region of interest" description="Disordered" evidence="1">
    <location>
        <begin position="25"/>
        <end position="70"/>
    </location>
</feature>
<keyword evidence="2" id="KW-0732">Signal</keyword>
<evidence type="ECO:0000313" key="4">
    <source>
        <dbReference type="Proteomes" id="UP001550044"/>
    </source>
</evidence>
<evidence type="ECO:0000256" key="1">
    <source>
        <dbReference type="SAM" id="MobiDB-lite"/>
    </source>
</evidence>
<comment type="caution">
    <text evidence="3">The sequence shown here is derived from an EMBL/GenBank/DDBJ whole genome shotgun (WGS) entry which is preliminary data.</text>
</comment>
<gene>
    <name evidence="3" type="ORF">ABZV61_33960</name>
</gene>
<dbReference type="Proteomes" id="UP001550044">
    <property type="component" value="Unassembled WGS sequence"/>
</dbReference>
<evidence type="ECO:0000256" key="2">
    <source>
        <dbReference type="SAM" id="SignalP"/>
    </source>
</evidence>
<feature type="signal peptide" evidence="2">
    <location>
        <begin position="1"/>
        <end position="24"/>
    </location>
</feature>
<keyword evidence="4" id="KW-1185">Reference proteome</keyword>
<evidence type="ECO:0008006" key="5">
    <source>
        <dbReference type="Google" id="ProtNLM"/>
    </source>
</evidence>
<accession>A0ABV2UIJ6</accession>
<sequence>MTRMDMCRAAVVTLILGVAAAACSGSPESVPGGGGTTEPSGGSSAPVSPAPPRTSEPGPSASTSIFTEVDSGPVTLRTGATVQLRLSSRWRWEAPSVDGDSIVLVRVDYESDPGFRAWEVCAVHPGDAVIRTNGRPGPRSFRMTVHVDG</sequence>
<name>A0ABV2UIJ6_9ACTN</name>
<dbReference type="RefSeq" id="WP_356503460.1">
    <property type="nucleotide sequence ID" value="NZ_JBEXIP010000042.1"/>
</dbReference>
<feature type="compositionally biased region" description="Low complexity" evidence="1">
    <location>
        <begin position="37"/>
        <end position="47"/>
    </location>
</feature>
<organism evidence="3 4">
    <name type="scientific">Streptomyces sp. 900116325</name>
    <dbReference type="NCBI Taxonomy" id="3154295"/>
    <lineage>
        <taxon>Bacteria</taxon>
        <taxon>Bacillati</taxon>
        <taxon>Actinomycetota</taxon>
        <taxon>Actinomycetes</taxon>
        <taxon>Kitasatosporales</taxon>
        <taxon>Streptomycetaceae</taxon>
        <taxon>Streptomyces</taxon>
    </lineage>
</organism>
<dbReference type="PROSITE" id="PS51257">
    <property type="entry name" value="PROKAR_LIPOPROTEIN"/>
    <property type="match status" value="1"/>
</dbReference>
<feature type="chain" id="PRO_5046082689" description="Secreted protein" evidence="2">
    <location>
        <begin position="25"/>
        <end position="149"/>
    </location>
</feature>
<proteinExistence type="predicted"/>